<feature type="domain" description="Cyclic nucleotide-binding" evidence="1">
    <location>
        <begin position="1"/>
        <end position="82"/>
    </location>
</feature>
<dbReference type="EMBL" id="PGEX01000001">
    <property type="protein sequence ID" value="PJJ42082.1"/>
    <property type="molecule type" value="Genomic_DNA"/>
</dbReference>
<dbReference type="Pfam" id="PF00027">
    <property type="entry name" value="cNMP_binding"/>
    <property type="match status" value="1"/>
</dbReference>
<sequence length="318" mass="36490">MKKLHSRDILFKEGSEIQKLFVVHKGELLIQKKEGSKLRNEGTVGPRSVVGIEALFHKQPYPYTLRAMESVDVEEVSKEDLQAATEKLPVWFPQILSILAKRKQVLKENKAKLDKIHALPTLFFLCARYIRHVKKDTFDLEPMIDDLRVVNGLGYNETFELLRGLCGLGIAELLPGENTQIHFYRKNLPALLYRTLFLRMTNKNLPQSLLSANEQTLLTAFISAAKTKGFEKQGSTFVTAKNFEAAYKRLFPALGFRRRGFENLIHCGYLYTSPSFTTVDFSKIEFFYAELEAVKDLVELNRVYPLLDKRLLEAMNHA</sequence>
<dbReference type="InterPro" id="IPR014710">
    <property type="entry name" value="RmlC-like_jellyroll"/>
</dbReference>
<dbReference type="OrthoDB" id="9805777at2"/>
<dbReference type="InterPro" id="IPR000595">
    <property type="entry name" value="cNMP-bd_dom"/>
</dbReference>
<evidence type="ECO:0000313" key="2">
    <source>
        <dbReference type="EMBL" id="PJJ42082.1"/>
    </source>
</evidence>
<keyword evidence="3" id="KW-1185">Reference proteome</keyword>
<name>A0A2M9A8Q1_9BACT</name>
<gene>
    <name evidence="2" type="ORF">BGX16_2098</name>
</gene>
<dbReference type="AlphaFoldDB" id="A0A2M9A8Q1"/>
<accession>A0A2M9A8Q1</accession>
<organism evidence="2 3">
    <name type="scientific">Hallerella succinigenes</name>
    <dbReference type="NCBI Taxonomy" id="1896222"/>
    <lineage>
        <taxon>Bacteria</taxon>
        <taxon>Pseudomonadati</taxon>
        <taxon>Fibrobacterota</taxon>
        <taxon>Fibrobacteria</taxon>
        <taxon>Fibrobacterales</taxon>
        <taxon>Fibrobacteraceae</taxon>
        <taxon>Hallerella</taxon>
    </lineage>
</organism>
<dbReference type="RefSeq" id="WP_100425973.1">
    <property type="nucleotide sequence ID" value="NZ_JAXFBG010000041.1"/>
</dbReference>
<evidence type="ECO:0000259" key="1">
    <source>
        <dbReference type="PROSITE" id="PS50042"/>
    </source>
</evidence>
<evidence type="ECO:0000313" key="3">
    <source>
        <dbReference type="Proteomes" id="UP000231134"/>
    </source>
</evidence>
<dbReference type="CDD" id="cd00038">
    <property type="entry name" value="CAP_ED"/>
    <property type="match status" value="1"/>
</dbReference>
<protein>
    <recommendedName>
        <fullName evidence="1">Cyclic nucleotide-binding domain-containing protein</fullName>
    </recommendedName>
</protein>
<dbReference type="InterPro" id="IPR018490">
    <property type="entry name" value="cNMP-bd_dom_sf"/>
</dbReference>
<dbReference type="SUPFAM" id="SSF51206">
    <property type="entry name" value="cAMP-binding domain-like"/>
    <property type="match status" value="1"/>
</dbReference>
<comment type="caution">
    <text evidence="2">The sequence shown here is derived from an EMBL/GenBank/DDBJ whole genome shotgun (WGS) entry which is preliminary data.</text>
</comment>
<reference evidence="2 3" key="1">
    <citation type="submission" date="2017-11" db="EMBL/GenBank/DDBJ databases">
        <title>Animal gut microbial communities from fecal samples from Wisconsin, USA.</title>
        <authorList>
            <person name="Neumann A."/>
        </authorList>
    </citation>
    <scope>NUCLEOTIDE SEQUENCE [LARGE SCALE GENOMIC DNA]</scope>
    <source>
        <strain evidence="2 3">UWS3</strain>
    </source>
</reference>
<dbReference type="PROSITE" id="PS50042">
    <property type="entry name" value="CNMP_BINDING_3"/>
    <property type="match status" value="1"/>
</dbReference>
<proteinExistence type="predicted"/>
<dbReference type="Gene3D" id="2.60.120.10">
    <property type="entry name" value="Jelly Rolls"/>
    <property type="match status" value="1"/>
</dbReference>
<dbReference type="Proteomes" id="UP000231134">
    <property type="component" value="Unassembled WGS sequence"/>
</dbReference>